<feature type="transmembrane region" description="Helical" evidence="6">
    <location>
        <begin position="65"/>
        <end position="84"/>
    </location>
</feature>
<evidence type="ECO:0000256" key="5">
    <source>
        <dbReference type="ARBA" id="ARBA00023136"/>
    </source>
</evidence>
<dbReference type="InterPro" id="IPR052159">
    <property type="entry name" value="Competence_DNA_uptake"/>
</dbReference>
<evidence type="ECO:0000256" key="4">
    <source>
        <dbReference type="ARBA" id="ARBA00022989"/>
    </source>
</evidence>
<feature type="transmembrane region" description="Helical" evidence="6">
    <location>
        <begin position="425"/>
        <end position="450"/>
    </location>
</feature>
<evidence type="ECO:0000259" key="8">
    <source>
        <dbReference type="Pfam" id="PF13567"/>
    </source>
</evidence>
<evidence type="ECO:0000256" key="1">
    <source>
        <dbReference type="ARBA" id="ARBA00004651"/>
    </source>
</evidence>
<sequence>MSSNYSINIMYPFFRLIIAFSAGIFISDRLLPDSFPMWILLVVLGSSLMGLFLSYFYSHKFCSKYFGGFVLLVFMSGGTFWTHWRAQQLQFNWPDKTLLYEGTILEPPSLTDKTYACKVYVEKYYDDSLRLEIPVHQEILLYAVRDSLQNIPDTGVKLLFYAQLEPPSTPPYLSFDYARYLYYRGITATGVAYWGHWKVDTVMPVNLTCRQYALKCHEKLAGVLKSSGLRPDALAVTSALLLGEKDLLTEDIKTAFNAAGVSHVLAISGLHIGIIYFLLLFLLRPLLFLPAGRWLHTTGILFALWFFAFLTGLVPSVVRAVCMTTVYLLSSLLIGQRSSTWHVLYLTAFLMLVYQPFYLFDVGFQLSFAAVFSILLFYSFFRSKFPAGNTLLSYLYDTIAVTLAAQTGTFPLICCYFGTFPLYFIIGNLFVAPLVVLIIVLTLLVLGLSWIPLIQSWVVLCLNFLSAFFVNGISFIASLPYASIADVGITSLQAVLLSIILFAVYFFYCFRRPQVLIALLISLNIFGLLKWKQTASDTSPQILFYNREVYYKEGTRTERLVPYNACILSAGGVLTGKLSRDYRNLYTKERPLQLDYLFLCKGFKGDLNDLRRLFVFKKLVMDSSLPAKQRIQLAEQCNNSQTDYVSMEKNTVYTVLVKKQFY</sequence>
<evidence type="ECO:0008006" key="10">
    <source>
        <dbReference type="Google" id="ProtNLM"/>
    </source>
</evidence>
<accession>A0A0H5PXJ4</accession>
<dbReference type="Pfam" id="PF13567">
    <property type="entry name" value="DUF4131"/>
    <property type="match status" value="1"/>
</dbReference>
<dbReference type="PANTHER" id="PTHR30619">
    <property type="entry name" value="DNA INTERNALIZATION/COMPETENCE PROTEIN COMEC/REC2"/>
    <property type="match status" value="1"/>
</dbReference>
<keyword evidence="5 6" id="KW-0472">Membrane</keyword>
<reference evidence="9" key="2">
    <citation type="submission" date="2015-07" db="EMBL/GenBank/DDBJ databases">
        <title>Plasmids, circular viruses and viroids from rat gut.</title>
        <authorList>
            <person name="Jorgensen T.J."/>
            <person name="Hansen M.A."/>
            <person name="Xu Z."/>
            <person name="Tabak M.A."/>
            <person name="Sorensen S.J."/>
            <person name="Hansen L.H."/>
        </authorList>
    </citation>
    <scope>NUCLEOTIDE SEQUENCE</scope>
    <source>
        <strain evidence="9">RGRH0259</strain>
    </source>
</reference>
<evidence type="ECO:0000256" key="6">
    <source>
        <dbReference type="SAM" id="Phobius"/>
    </source>
</evidence>
<dbReference type="InterPro" id="IPR025405">
    <property type="entry name" value="DUF4131"/>
</dbReference>
<dbReference type="PANTHER" id="PTHR30619:SF1">
    <property type="entry name" value="RECOMBINATION PROTEIN 2"/>
    <property type="match status" value="1"/>
</dbReference>
<dbReference type="NCBIfam" id="TIGR00360">
    <property type="entry name" value="ComEC_N-term"/>
    <property type="match status" value="1"/>
</dbReference>
<name>A0A0H5PXJ4_9ZZZZ</name>
<dbReference type="GO" id="GO:0005886">
    <property type="term" value="C:plasma membrane"/>
    <property type="evidence" value="ECO:0007669"/>
    <property type="project" value="UniProtKB-SubCell"/>
</dbReference>
<keyword evidence="2" id="KW-1003">Cell membrane</keyword>
<evidence type="ECO:0000313" key="9">
    <source>
        <dbReference type="EMBL" id="CRY94466.1"/>
    </source>
</evidence>
<feature type="transmembrane region" description="Helical" evidence="6">
    <location>
        <begin position="487"/>
        <end position="508"/>
    </location>
</feature>
<dbReference type="InterPro" id="IPR004477">
    <property type="entry name" value="ComEC_N"/>
</dbReference>
<feature type="transmembrane region" description="Helical" evidence="6">
    <location>
        <begin position="12"/>
        <end position="31"/>
    </location>
</feature>
<feature type="transmembrane region" description="Helical" evidence="6">
    <location>
        <begin position="393"/>
        <end position="419"/>
    </location>
</feature>
<feature type="transmembrane region" description="Helical" evidence="6">
    <location>
        <begin position="341"/>
        <end position="358"/>
    </location>
</feature>
<dbReference type="EMBL" id="LN852932">
    <property type="protein sequence ID" value="CRY94466.1"/>
    <property type="molecule type" value="Genomic_DNA"/>
</dbReference>
<protein>
    <recommendedName>
        <fullName evidence="10">ComEC/Rec2-related protein domain-containing protein</fullName>
    </recommendedName>
</protein>
<evidence type="ECO:0000256" key="3">
    <source>
        <dbReference type="ARBA" id="ARBA00022692"/>
    </source>
</evidence>
<evidence type="ECO:0000259" key="7">
    <source>
        <dbReference type="Pfam" id="PF03772"/>
    </source>
</evidence>
<feature type="domain" description="DUF4131" evidence="8">
    <location>
        <begin position="38"/>
        <end position="194"/>
    </location>
</feature>
<comment type="subcellular location">
    <subcellularLocation>
        <location evidence="1">Cell membrane</location>
        <topology evidence="1">Multi-pass membrane protein</topology>
    </subcellularLocation>
</comment>
<organism evidence="9">
    <name type="scientific">uncultured prokaryote</name>
    <dbReference type="NCBI Taxonomy" id="198431"/>
    <lineage>
        <taxon>unclassified sequences</taxon>
        <taxon>environmental samples</taxon>
    </lineage>
</organism>
<feature type="transmembrane region" description="Helical" evidence="6">
    <location>
        <begin position="457"/>
        <end position="481"/>
    </location>
</feature>
<feature type="transmembrane region" description="Helical" evidence="6">
    <location>
        <begin position="37"/>
        <end position="58"/>
    </location>
</feature>
<evidence type="ECO:0000256" key="2">
    <source>
        <dbReference type="ARBA" id="ARBA00022475"/>
    </source>
</evidence>
<feature type="transmembrane region" description="Helical" evidence="6">
    <location>
        <begin position="261"/>
        <end position="282"/>
    </location>
</feature>
<feature type="transmembrane region" description="Helical" evidence="6">
    <location>
        <begin position="364"/>
        <end position="381"/>
    </location>
</feature>
<proteinExistence type="predicted"/>
<dbReference type="AlphaFoldDB" id="A0A0H5PXJ4"/>
<feature type="domain" description="ComEC/Rec2-related protein" evidence="7">
    <location>
        <begin position="240"/>
        <end position="509"/>
    </location>
</feature>
<feature type="transmembrane region" description="Helical" evidence="6">
    <location>
        <begin position="294"/>
        <end position="311"/>
    </location>
</feature>
<dbReference type="Pfam" id="PF03772">
    <property type="entry name" value="Competence"/>
    <property type="match status" value="1"/>
</dbReference>
<keyword evidence="4 6" id="KW-1133">Transmembrane helix</keyword>
<reference evidence="9" key="1">
    <citation type="submission" date="2015-06" db="EMBL/GenBank/DDBJ databases">
        <authorList>
            <person name="Joergensen T."/>
        </authorList>
    </citation>
    <scope>NUCLEOTIDE SEQUENCE</scope>
    <source>
        <strain evidence="9">RGRH0259</strain>
    </source>
</reference>
<keyword evidence="3 6" id="KW-0812">Transmembrane</keyword>